<sequence>MKTTHALALRCITQAESVFQAGRARGPGHVAARDIPQLVAAREPSVLPCWAGLHRLPHPPLLHTYAHTPLLHAAEILRLEDLMC</sequence>
<evidence type="ECO:0000313" key="1">
    <source>
        <dbReference type="EMBL" id="MPD06751.1"/>
    </source>
</evidence>
<dbReference type="Proteomes" id="UP000324222">
    <property type="component" value="Unassembled WGS sequence"/>
</dbReference>
<keyword evidence="2" id="KW-1185">Reference proteome</keyword>
<protein>
    <submittedName>
        <fullName evidence="1">Uncharacterized protein</fullName>
    </submittedName>
</protein>
<accession>A0A5B7KCZ4</accession>
<evidence type="ECO:0000313" key="2">
    <source>
        <dbReference type="Proteomes" id="UP000324222"/>
    </source>
</evidence>
<gene>
    <name evidence="1" type="ORF">E2C01_102578</name>
</gene>
<comment type="caution">
    <text evidence="1">The sequence shown here is derived from an EMBL/GenBank/DDBJ whole genome shotgun (WGS) entry which is preliminary data.</text>
</comment>
<dbReference type="AlphaFoldDB" id="A0A5B7KCZ4"/>
<name>A0A5B7KCZ4_PORTR</name>
<organism evidence="1 2">
    <name type="scientific">Portunus trituberculatus</name>
    <name type="common">Swimming crab</name>
    <name type="synonym">Neptunus trituberculatus</name>
    <dbReference type="NCBI Taxonomy" id="210409"/>
    <lineage>
        <taxon>Eukaryota</taxon>
        <taxon>Metazoa</taxon>
        <taxon>Ecdysozoa</taxon>
        <taxon>Arthropoda</taxon>
        <taxon>Crustacea</taxon>
        <taxon>Multicrustacea</taxon>
        <taxon>Malacostraca</taxon>
        <taxon>Eumalacostraca</taxon>
        <taxon>Eucarida</taxon>
        <taxon>Decapoda</taxon>
        <taxon>Pleocyemata</taxon>
        <taxon>Brachyura</taxon>
        <taxon>Eubrachyura</taxon>
        <taxon>Portunoidea</taxon>
        <taxon>Portunidae</taxon>
        <taxon>Portuninae</taxon>
        <taxon>Portunus</taxon>
    </lineage>
</organism>
<dbReference type="EMBL" id="VSRR010152821">
    <property type="protein sequence ID" value="MPD06751.1"/>
    <property type="molecule type" value="Genomic_DNA"/>
</dbReference>
<reference evidence="1 2" key="1">
    <citation type="submission" date="2019-05" db="EMBL/GenBank/DDBJ databases">
        <title>Another draft genome of Portunus trituberculatus and its Hox gene families provides insights of decapod evolution.</title>
        <authorList>
            <person name="Jeong J.-H."/>
            <person name="Song I."/>
            <person name="Kim S."/>
            <person name="Choi T."/>
            <person name="Kim D."/>
            <person name="Ryu S."/>
            <person name="Kim W."/>
        </authorList>
    </citation>
    <scope>NUCLEOTIDE SEQUENCE [LARGE SCALE GENOMIC DNA]</scope>
    <source>
        <tissue evidence="1">Muscle</tissue>
    </source>
</reference>
<proteinExistence type="predicted"/>